<evidence type="ECO:0000256" key="1">
    <source>
        <dbReference type="SAM" id="MobiDB-lite"/>
    </source>
</evidence>
<evidence type="ECO:0000313" key="3">
    <source>
        <dbReference type="WBParaSite" id="sdigi.contig30.g2241.t1"/>
    </source>
</evidence>
<dbReference type="Proteomes" id="UP000887581">
    <property type="component" value="Unplaced"/>
</dbReference>
<dbReference type="AlphaFoldDB" id="A0A915PP92"/>
<proteinExistence type="predicted"/>
<sequence length="65" mass="7277">MEEQAEEEVKRSLLALCHRGALHSVCLHLWCAPNRRHREGTQAVRVDAARTPDSQNGICPSANEQ</sequence>
<evidence type="ECO:0000313" key="2">
    <source>
        <dbReference type="Proteomes" id="UP000887581"/>
    </source>
</evidence>
<keyword evidence="2" id="KW-1185">Reference proteome</keyword>
<feature type="region of interest" description="Disordered" evidence="1">
    <location>
        <begin position="41"/>
        <end position="65"/>
    </location>
</feature>
<name>A0A915PP92_9BILA</name>
<dbReference type="WBParaSite" id="sdigi.contig30.g2241.t1">
    <property type="protein sequence ID" value="sdigi.contig30.g2241.t1"/>
    <property type="gene ID" value="sdigi.contig30.g2241"/>
</dbReference>
<organism evidence="2 3">
    <name type="scientific">Setaria digitata</name>
    <dbReference type="NCBI Taxonomy" id="48799"/>
    <lineage>
        <taxon>Eukaryota</taxon>
        <taxon>Metazoa</taxon>
        <taxon>Ecdysozoa</taxon>
        <taxon>Nematoda</taxon>
        <taxon>Chromadorea</taxon>
        <taxon>Rhabditida</taxon>
        <taxon>Spirurina</taxon>
        <taxon>Spiruromorpha</taxon>
        <taxon>Filarioidea</taxon>
        <taxon>Setariidae</taxon>
        <taxon>Setaria</taxon>
    </lineage>
</organism>
<reference evidence="3" key="1">
    <citation type="submission" date="2022-11" db="UniProtKB">
        <authorList>
            <consortium name="WormBaseParasite"/>
        </authorList>
    </citation>
    <scope>IDENTIFICATION</scope>
</reference>
<protein>
    <submittedName>
        <fullName evidence="3">Uncharacterized protein</fullName>
    </submittedName>
</protein>
<feature type="compositionally biased region" description="Polar residues" evidence="1">
    <location>
        <begin position="52"/>
        <end position="65"/>
    </location>
</feature>
<accession>A0A915PP92</accession>